<organism evidence="1 2">
    <name type="scientific">Folsomia candida</name>
    <name type="common">Springtail</name>
    <dbReference type="NCBI Taxonomy" id="158441"/>
    <lineage>
        <taxon>Eukaryota</taxon>
        <taxon>Metazoa</taxon>
        <taxon>Ecdysozoa</taxon>
        <taxon>Arthropoda</taxon>
        <taxon>Hexapoda</taxon>
        <taxon>Collembola</taxon>
        <taxon>Entomobryomorpha</taxon>
        <taxon>Isotomoidea</taxon>
        <taxon>Isotomidae</taxon>
        <taxon>Proisotominae</taxon>
        <taxon>Folsomia</taxon>
    </lineage>
</organism>
<dbReference type="Gene3D" id="1.10.1410.20">
    <property type="entry name" value="2'-5'-oligoadenylate synthetase 1, domain 2"/>
    <property type="match status" value="1"/>
</dbReference>
<reference evidence="1 2" key="1">
    <citation type="submission" date="2015-12" db="EMBL/GenBank/DDBJ databases">
        <title>The genome of Folsomia candida.</title>
        <authorList>
            <person name="Faddeeva A."/>
            <person name="Derks M.F."/>
            <person name="Anvar Y."/>
            <person name="Smit S."/>
            <person name="Van Straalen N."/>
            <person name="Roelofs D."/>
        </authorList>
    </citation>
    <scope>NUCLEOTIDE SEQUENCE [LARGE SCALE GENOMIC DNA]</scope>
    <source>
        <strain evidence="1 2">VU population</strain>
        <tissue evidence="1">Whole body</tissue>
    </source>
</reference>
<evidence type="ECO:0000313" key="2">
    <source>
        <dbReference type="Proteomes" id="UP000198287"/>
    </source>
</evidence>
<dbReference type="Proteomes" id="UP000198287">
    <property type="component" value="Unassembled WGS sequence"/>
</dbReference>
<keyword evidence="2" id="KW-1185">Reference proteome</keyword>
<comment type="caution">
    <text evidence="1">The sequence shown here is derived from an EMBL/GenBank/DDBJ whole genome shotgun (WGS) entry which is preliminary data.</text>
</comment>
<dbReference type="EMBL" id="LNIX01000034">
    <property type="protein sequence ID" value="OXA40212.1"/>
    <property type="molecule type" value="Genomic_DNA"/>
</dbReference>
<gene>
    <name evidence="1" type="ORF">Fcan01_24879</name>
</gene>
<dbReference type="AlphaFoldDB" id="A0A226D3R9"/>
<accession>A0A226D3R9</accession>
<sequence length="152" mass="16905">MLVKASARIGSFDLELEVNIAPVLASGVNSEQPEVTKAAVKMEKTGEASVRGISPVFTEATILFFRDVTPQMLDAIRVAKYWNTKVNLRGVKIHGGSFILELATLEANRISEGPDLEERFVKFLQAMQNLDQQKIILTKEYNEQDIPARVLS</sequence>
<dbReference type="OrthoDB" id="9978031at2759"/>
<proteinExistence type="predicted"/>
<protein>
    <submittedName>
        <fullName evidence="1">Uncharacterized protein</fullName>
    </submittedName>
</protein>
<name>A0A226D3R9_FOLCA</name>
<evidence type="ECO:0000313" key="1">
    <source>
        <dbReference type="EMBL" id="OXA40212.1"/>
    </source>
</evidence>